<feature type="domain" description="FAD-binding PCMH-type" evidence="4">
    <location>
        <begin position="130"/>
        <end position="313"/>
    </location>
</feature>
<dbReference type="InterPro" id="IPR050432">
    <property type="entry name" value="FAD-linked_Oxidoreductases_BP"/>
</dbReference>
<gene>
    <name evidence="5" type="ORF">BJX63DRAFT_208146</name>
</gene>
<evidence type="ECO:0000259" key="4">
    <source>
        <dbReference type="PROSITE" id="PS51387"/>
    </source>
</evidence>
<comment type="similarity">
    <text evidence="1">Belongs to the oxygen-dependent FAD-linked oxidoreductase family.</text>
</comment>
<evidence type="ECO:0000313" key="6">
    <source>
        <dbReference type="Proteomes" id="UP001610334"/>
    </source>
</evidence>
<proteinExistence type="inferred from homology"/>
<dbReference type="PANTHER" id="PTHR13878">
    <property type="entry name" value="GULONOLACTONE OXIDASE"/>
    <property type="match status" value="1"/>
</dbReference>
<name>A0ABR4HEX4_9EURO</name>
<feature type="chain" id="PRO_5045045294" evidence="3">
    <location>
        <begin position="24"/>
        <end position="612"/>
    </location>
</feature>
<accession>A0ABR4HEX4</accession>
<dbReference type="InterPro" id="IPR016169">
    <property type="entry name" value="FAD-bd_PCMH_sub2"/>
</dbReference>
<protein>
    <submittedName>
        <fullName evidence="5">FAD-binding domain-containing protein</fullName>
    </submittedName>
</protein>
<dbReference type="Pfam" id="PF01565">
    <property type="entry name" value="FAD_binding_4"/>
    <property type="match status" value="1"/>
</dbReference>
<dbReference type="InterPro" id="IPR006094">
    <property type="entry name" value="Oxid_FAD_bind_N"/>
</dbReference>
<evidence type="ECO:0000256" key="3">
    <source>
        <dbReference type="SAM" id="SignalP"/>
    </source>
</evidence>
<dbReference type="InterPro" id="IPR016166">
    <property type="entry name" value="FAD-bd_PCMH"/>
</dbReference>
<reference evidence="5 6" key="1">
    <citation type="submission" date="2024-07" db="EMBL/GenBank/DDBJ databases">
        <title>Section-level genome sequencing and comparative genomics of Aspergillus sections Usti and Cavernicolus.</title>
        <authorList>
            <consortium name="Lawrence Berkeley National Laboratory"/>
            <person name="Nybo J.L."/>
            <person name="Vesth T.C."/>
            <person name="Theobald S."/>
            <person name="Frisvad J.C."/>
            <person name="Larsen T.O."/>
            <person name="Kjaerboelling I."/>
            <person name="Rothschild-Mancinelli K."/>
            <person name="Lyhne E.K."/>
            <person name="Kogle M.E."/>
            <person name="Barry K."/>
            <person name="Clum A."/>
            <person name="Na H."/>
            <person name="Ledsgaard L."/>
            <person name="Lin J."/>
            <person name="Lipzen A."/>
            <person name="Kuo A."/>
            <person name="Riley R."/>
            <person name="Mondo S."/>
            <person name="Labutti K."/>
            <person name="Haridas S."/>
            <person name="Pangalinan J."/>
            <person name="Salamov A.A."/>
            <person name="Simmons B.A."/>
            <person name="Magnuson J.K."/>
            <person name="Chen J."/>
            <person name="Drula E."/>
            <person name="Henrissat B."/>
            <person name="Wiebenga A."/>
            <person name="Lubbers R.J."/>
            <person name="Gomes A.C."/>
            <person name="Makela M.R."/>
            <person name="Stajich J."/>
            <person name="Grigoriev I.V."/>
            <person name="Mortensen U.H."/>
            <person name="De Vries R.P."/>
            <person name="Baker S.E."/>
            <person name="Andersen M.R."/>
        </authorList>
    </citation>
    <scope>NUCLEOTIDE SEQUENCE [LARGE SCALE GENOMIC DNA]</scope>
    <source>
        <strain evidence="5 6">CBS 588.65</strain>
    </source>
</reference>
<keyword evidence="3" id="KW-0732">Signal</keyword>
<dbReference type="PROSITE" id="PS51387">
    <property type="entry name" value="FAD_PCMH"/>
    <property type="match status" value="1"/>
</dbReference>
<comment type="caution">
    <text evidence="5">The sequence shown here is derived from an EMBL/GenBank/DDBJ whole genome shotgun (WGS) entry which is preliminary data.</text>
</comment>
<feature type="signal peptide" evidence="3">
    <location>
        <begin position="1"/>
        <end position="23"/>
    </location>
</feature>
<keyword evidence="2" id="KW-0560">Oxidoreductase</keyword>
<dbReference type="PANTHER" id="PTHR13878:SF91">
    <property type="entry name" value="FAD BINDING DOMAIN PROTEIN (AFU_ORTHOLOGUE AFUA_6G12070)-RELATED"/>
    <property type="match status" value="1"/>
</dbReference>
<dbReference type="Gene3D" id="3.30.465.10">
    <property type="match status" value="1"/>
</dbReference>
<dbReference type="SUPFAM" id="SSF56176">
    <property type="entry name" value="FAD-binding/transporter-associated domain-like"/>
    <property type="match status" value="1"/>
</dbReference>
<organism evidence="5 6">
    <name type="scientific">Aspergillus granulosus</name>
    <dbReference type="NCBI Taxonomy" id="176169"/>
    <lineage>
        <taxon>Eukaryota</taxon>
        <taxon>Fungi</taxon>
        <taxon>Dikarya</taxon>
        <taxon>Ascomycota</taxon>
        <taxon>Pezizomycotina</taxon>
        <taxon>Eurotiomycetes</taxon>
        <taxon>Eurotiomycetidae</taxon>
        <taxon>Eurotiales</taxon>
        <taxon>Aspergillaceae</taxon>
        <taxon>Aspergillus</taxon>
        <taxon>Aspergillus subgen. Nidulantes</taxon>
    </lineage>
</organism>
<keyword evidence="6" id="KW-1185">Reference proteome</keyword>
<evidence type="ECO:0000256" key="1">
    <source>
        <dbReference type="ARBA" id="ARBA00005466"/>
    </source>
</evidence>
<dbReference type="Pfam" id="PF08031">
    <property type="entry name" value="BBE"/>
    <property type="match status" value="1"/>
</dbReference>
<dbReference type="EMBL" id="JBFXLT010000037">
    <property type="protein sequence ID" value="KAL2813870.1"/>
    <property type="molecule type" value="Genomic_DNA"/>
</dbReference>
<dbReference type="Proteomes" id="UP001610334">
    <property type="component" value="Unassembled WGS sequence"/>
</dbReference>
<dbReference type="InterPro" id="IPR036318">
    <property type="entry name" value="FAD-bd_PCMH-like_sf"/>
</dbReference>
<sequence>MPRLNPMGFFLLALLAVLSPVDALHPRTSSLSSVSESAWNTFNLSINGRLRNGEPLLAPCYTRYNGHFQRPDVQECAILQKNRTNGPFISDHFGGYQNVNWEACQTTGESCAFGLSSPDLITPVTKPCDQGSVSPKFVDARSPEDIQKTLLFAQANNLGLAIKNTGHDYTGRSSAPDSLGLWTHHIQPPIKLQKWFVPEGCSKSVGDVITFGAGQQFAGIYKFAHEHNYRVVGGSSNTVGAAGGWITGGGHSLLSNELGLGVDNVQQLRAVLPNGTYVTANRCQNQDIFFALRGGGGGTFGVITEMTTLAHPEKPMVSISVLSYSPSSAKDFISIIVANADKWASEGWGGYIQPGLLGNDVSSFFMATSLLNQSAAEISMKPMTDFAHRQGTLAIANITATDTYFEILDTLVGNGAAESLGSGGATAMSSRIIPRKYFQGTANQEKLSSILHDILATAQEDNGLIPSLSPPLFICVTAPTIYSQNMPESERPDGPGASSVTPAWRTGVWHAIHLRGFSPSKTRDPGTVREIFQAAHDTMNPLREFTPDGGAYQNEADAFETDPIQSFWGEENYMRLLRIKREIDPTKLLSVHNGVGWEREDNRFRCYPDVAL</sequence>
<dbReference type="InterPro" id="IPR012951">
    <property type="entry name" value="BBE"/>
</dbReference>
<evidence type="ECO:0000313" key="5">
    <source>
        <dbReference type="EMBL" id="KAL2813870.1"/>
    </source>
</evidence>
<evidence type="ECO:0000256" key="2">
    <source>
        <dbReference type="ARBA" id="ARBA00023002"/>
    </source>
</evidence>